<reference evidence="1" key="1">
    <citation type="submission" date="2019-08" db="EMBL/GenBank/DDBJ databases">
        <authorList>
            <person name="Kucharzyk K."/>
            <person name="Murdoch R.W."/>
            <person name="Higgins S."/>
            <person name="Loffler F."/>
        </authorList>
    </citation>
    <scope>NUCLEOTIDE SEQUENCE</scope>
</reference>
<comment type="caution">
    <text evidence="1">The sequence shown here is derived from an EMBL/GenBank/DDBJ whole genome shotgun (WGS) entry which is preliminary data.</text>
</comment>
<evidence type="ECO:0000313" key="1">
    <source>
        <dbReference type="EMBL" id="MPM98866.1"/>
    </source>
</evidence>
<gene>
    <name evidence="1" type="ORF">SDC9_146056</name>
</gene>
<protein>
    <submittedName>
        <fullName evidence="1">Uncharacterized protein</fullName>
    </submittedName>
</protein>
<sequence>MQGLGSAAHIASEDLGLDAAGADLGHPDAASDRIVAQLAAELMHGSLRRMVGGVPVEVVDAGDRTDVDDMAEVALDHPRHEDPGQLQYRAQVHVDQRIQVVSAGIQDIARTRHPGAVDQNVDLQARQLLSDGVEVAQIECVRDDPQLGGQLLQAALVSRHGVNGDVMGNQATGDGLSHARRGSGDQRCAVIVIGHACSPSSVVTCGSGRPARIAAGVVEQAEGLEGLADGILQAVDLRPALPRVLGGPRQAHPTEAHLVTGTQLRHQVQTGLGDH</sequence>
<dbReference type="EMBL" id="VSSQ01044998">
    <property type="protein sequence ID" value="MPM98866.1"/>
    <property type="molecule type" value="Genomic_DNA"/>
</dbReference>
<dbReference type="AlphaFoldDB" id="A0A645EB23"/>
<organism evidence="1">
    <name type="scientific">bioreactor metagenome</name>
    <dbReference type="NCBI Taxonomy" id="1076179"/>
    <lineage>
        <taxon>unclassified sequences</taxon>
        <taxon>metagenomes</taxon>
        <taxon>ecological metagenomes</taxon>
    </lineage>
</organism>
<accession>A0A645EB23</accession>
<name>A0A645EB23_9ZZZZ</name>
<proteinExistence type="predicted"/>